<dbReference type="AlphaFoldDB" id="A0A096FBE4"/>
<gene>
    <name evidence="1" type="ORF">P353_19715</name>
</gene>
<evidence type="ECO:0000313" key="1">
    <source>
        <dbReference type="EMBL" id="KGH27018.1"/>
    </source>
</evidence>
<reference evidence="1 2" key="1">
    <citation type="submission" date="2013-09" db="EMBL/GenBank/DDBJ databases">
        <title>High correlation between genotypes and phenotypes of environmental bacteria Comamonas testosteroni strains.</title>
        <authorList>
            <person name="Liu L."/>
            <person name="Zhu W."/>
            <person name="Xia X."/>
            <person name="Xu B."/>
            <person name="Luo M."/>
            <person name="Wang G."/>
        </authorList>
    </citation>
    <scope>NUCLEOTIDE SEQUENCE [LARGE SCALE GENOMIC DNA]</scope>
    <source>
        <strain evidence="1 2">JL40</strain>
    </source>
</reference>
<sequence>MQKRILSNNGYSRTLWHDHGDGKVTVQQVTDVTAAVERAKGLHNIGAHTTGMGDKHVASVPIPVLAEWAQKRGKTYADVLQDSGLLKQFLEDPDNGVFRVWKGRL</sequence>
<evidence type="ECO:0000313" key="2">
    <source>
        <dbReference type="Proteomes" id="UP000029553"/>
    </source>
</evidence>
<proteinExistence type="predicted"/>
<dbReference type="Proteomes" id="UP000029553">
    <property type="component" value="Unassembled WGS sequence"/>
</dbReference>
<dbReference type="RefSeq" id="WP_034372963.1">
    <property type="nucleotide sequence ID" value="NZ_AWOR01000067.1"/>
</dbReference>
<name>A0A096FBE4_COMTE</name>
<protein>
    <submittedName>
        <fullName evidence="1">Uncharacterized protein</fullName>
    </submittedName>
</protein>
<dbReference type="EMBL" id="AWOR01000067">
    <property type="protein sequence ID" value="KGH27018.1"/>
    <property type="molecule type" value="Genomic_DNA"/>
</dbReference>
<organism evidence="1 2">
    <name type="scientific">Comamonas testosteroni</name>
    <name type="common">Pseudomonas testosteroni</name>
    <dbReference type="NCBI Taxonomy" id="285"/>
    <lineage>
        <taxon>Bacteria</taxon>
        <taxon>Pseudomonadati</taxon>
        <taxon>Pseudomonadota</taxon>
        <taxon>Betaproteobacteria</taxon>
        <taxon>Burkholderiales</taxon>
        <taxon>Comamonadaceae</taxon>
        <taxon>Comamonas</taxon>
    </lineage>
</organism>
<accession>A0A096FBE4</accession>
<comment type="caution">
    <text evidence="1">The sequence shown here is derived from an EMBL/GenBank/DDBJ whole genome shotgun (WGS) entry which is preliminary data.</text>
</comment>